<reference evidence="2 3" key="1">
    <citation type="journal article" date="2016" name="Front. Microbiol.">
        <title>Fuerstia marisgermanicae gen. nov., sp. nov., an Unusual Member of the Phylum Planctomycetes from the German Wadden Sea.</title>
        <authorList>
            <person name="Kohn T."/>
            <person name="Heuer A."/>
            <person name="Jogler M."/>
            <person name="Vollmers J."/>
            <person name="Boedeker C."/>
            <person name="Bunk B."/>
            <person name="Rast P."/>
            <person name="Borchert D."/>
            <person name="Glockner I."/>
            <person name="Freese H.M."/>
            <person name="Klenk H.P."/>
            <person name="Overmann J."/>
            <person name="Kaster A.K."/>
            <person name="Rohde M."/>
            <person name="Wiegand S."/>
            <person name="Jogler C."/>
        </authorList>
    </citation>
    <scope>NUCLEOTIDE SEQUENCE [LARGE SCALE GENOMIC DNA]</scope>
    <source>
        <strain evidence="2 3">NH11</strain>
    </source>
</reference>
<dbReference type="Proteomes" id="UP000187735">
    <property type="component" value="Chromosome"/>
</dbReference>
<dbReference type="EMBL" id="CP017641">
    <property type="protein sequence ID" value="APZ96075.1"/>
    <property type="molecule type" value="Genomic_DNA"/>
</dbReference>
<organism evidence="2 3">
    <name type="scientific">Fuerstiella marisgermanici</name>
    <dbReference type="NCBI Taxonomy" id="1891926"/>
    <lineage>
        <taxon>Bacteria</taxon>
        <taxon>Pseudomonadati</taxon>
        <taxon>Planctomycetota</taxon>
        <taxon>Planctomycetia</taxon>
        <taxon>Planctomycetales</taxon>
        <taxon>Planctomycetaceae</taxon>
        <taxon>Fuerstiella</taxon>
    </lineage>
</organism>
<dbReference type="KEGG" id="fmr:Fuma_05743"/>
<gene>
    <name evidence="2" type="ORF">Fuma_05743</name>
</gene>
<protein>
    <submittedName>
        <fullName evidence="2">Uncharacterized protein</fullName>
    </submittedName>
</protein>
<keyword evidence="1" id="KW-0472">Membrane</keyword>
<feature type="transmembrane region" description="Helical" evidence="1">
    <location>
        <begin position="6"/>
        <end position="24"/>
    </location>
</feature>
<feature type="transmembrane region" description="Helical" evidence="1">
    <location>
        <begin position="58"/>
        <end position="75"/>
    </location>
</feature>
<dbReference type="OrthoDB" id="292174at2"/>
<proteinExistence type="predicted"/>
<sequence>MPPETTYLAFGACVAAVGIALIVVHVRSHRKHQADDELSESDHQFFDHQYARRMQTSALTVTLGALIGLCGYLQVFEDSPVFATVYVIGLLLLAMWLILLAVSDAIATRVYASKLDRKNRAVKKSLQDALAEVREAHGLDAQN</sequence>
<dbReference type="AlphaFoldDB" id="A0A1P8WPW1"/>
<evidence type="ECO:0000313" key="2">
    <source>
        <dbReference type="EMBL" id="APZ96075.1"/>
    </source>
</evidence>
<dbReference type="RefSeq" id="WP_077027147.1">
    <property type="nucleotide sequence ID" value="NZ_CP017641.1"/>
</dbReference>
<evidence type="ECO:0000256" key="1">
    <source>
        <dbReference type="SAM" id="Phobius"/>
    </source>
</evidence>
<name>A0A1P8WPW1_9PLAN</name>
<keyword evidence="1" id="KW-0812">Transmembrane</keyword>
<feature type="transmembrane region" description="Helical" evidence="1">
    <location>
        <begin position="81"/>
        <end position="107"/>
    </location>
</feature>
<keyword evidence="1" id="KW-1133">Transmembrane helix</keyword>
<accession>A0A1P8WPW1</accession>
<keyword evidence="3" id="KW-1185">Reference proteome</keyword>
<evidence type="ECO:0000313" key="3">
    <source>
        <dbReference type="Proteomes" id="UP000187735"/>
    </source>
</evidence>